<dbReference type="Gene3D" id="3.40.50.1360">
    <property type="match status" value="1"/>
</dbReference>
<dbReference type="InterPro" id="IPR007324">
    <property type="entry name" value="Sugar-bd_dom_put"/>
</dbReference>
<sequence length="315" mass="34800">MGLSDDKRVLVEIASLYYEQGNTQEEIAQKMNFSRSLVSKFLAKARKDGIIEFTINDDSARPYRGVEEQLKKKYRLEEVVCVESTDRGLQVKILGIAAAKYLSRIVKSDHIVGVSAGTTVHEAAINFSKQHQLPNVKFVPLVGGMGMEHITIQSNRVCELFASQSGGRSVELHAPITLDDKEAKEILIRQSFIKNVFDEAEAADIALVGIGGTPIYSTLTSAYLSDQVKVGSEYSQDKIAGDICYNFIDHHGNLAKCDWNDRVVAFDLNKLKEIPRRIGVSGGKEKISGIRSALAGRLINILITDEKTGRELLND</sequence>
<dbReference type="PANTHER" id="PTHR34294:SF1">
    <property type="entry name" value="TRANSCRIPTIONAL REGULATOR LSRR"/>
    <property type="match status" value="1"/>
</dbReference>
<protein>
    <submittedName>
        <fullName evidence="6">Sugar-binding transcriptional regulator</fullName>
    </submittedName>
</protein>
<evidence type="ECO:0000313" key="7">
    <source>
        <dbReference type="Proteomes" id="UP000664495"/>
    </source>
</evidence>
<keyword evidence="3" id="KW-0238">DNA-binding</keyword>
<comment type="similarity">
    <text evidence="1">Belongs to the SorC transcriptional regulatory family.</text>
</comment>
<comment type="caution">
    <text evidence="6">The sequence shown here is derived from an EMBL/GenBank/DDBJ whole genome shotgun (WGS) entry which is preliminary data.</text>
</comment>
<dbReference type="RefSeq" id="WP_207107354.1">
    <property type="nucleotide sequence ID" value="NZ_JAFLVR010000010.1"/>
</dbReference>
<dbReference type="InterPro" id="IPR037171">
    <property type="entry name" value="NagB/RpiA_transferase-like"/>
</dbReference>
<keyword evidence="2" id="KW-0805">Transcription regulation</keyword>
<evidence type="ECO:0000256" key="1">
    <source>
        <dbReference type="ARBA" id="ARBA00010466"/>
    </source>
</evidence>
<keyword evidence="4" id="KW-0804">Transcription</keyword>
<accession>A0ABS3HDK5</accession>
<dbReference type="PANTHER" id="PTHR34294">
    <property type="entry name" value="TRANSCRIPTIONAL REGULATOR-RELATED"/>
    <property type="match status" value="1"/>
</dbReference>
<proteinExistence type="inferred from homology"/>
<dbReference type="InterPro" id="IPR051054">
    <property type="entry name" value="SorC_transcr_regulators"/>
</dbReference>
<evidence type="ECO:0000313" key="6">
    <source>
        <dbReference type="EMBL" id="MBO0451539.1"/>
    </source>
</evidence>
<gene>
    <name evidence="6" type="ORF">JZO85_04610</name>
</gene>
<evidence type="ECO:0000259" key="5">
    <source>
        <dbReference type="Pfam" id="PF04198"/>
    </source>
</evidence>
<organism evidence="6 7">
    <name type="scientific">Candidatus Enterococcus murrayae</name>
    <dbReference type="NCBI Taxonomy" id="2815321"/>
    <lineage>
        <taxon>Bacteria</taxon>
        <taxon>Bacillati</taxon>
        <taxon>Bacillota</taxon>
        <taxon>Bacilli</taxon>
        <taxon>Lactobacillales</taxon>
        <taxon>Enterococcaceae</taxon>
        <taxon>Enterococcus</taxon>
    </lineage>
</organism>
<evidence type="ECO:0000256" key="2">
    <source>
        <dbReference type="ARBA" id="ARBA00023015"/>
    </source>
</evidence>
<dbReference type="EMBL" id="JAFLVR010000010">
    <property type="protein sequence ID" value="MBO0451539.1"/>
    <property type="molecule type" value="Genomic_DNA"/>
</dbReference>
<reference evidence="6 7" key="1">
    <citation type="submission" date="2021-03" db="EMBL/GenBank/DDBJ databases">
        <title>Enterococcal diversity collection.</title>
        <authorList>
            <person name="Gilmore M.S."/>
            <person name="Schwartzman J."/>
            <person name="Van Tyne D."/>
            <person name="Martin M."/>
            <person name="Earl A.M."/>
            <person name="Manson A.L."/>
            <person name="Straub T."/>
            <person name="Salamzade R."/>
            <person name="Saavedra J."/>
            <person name="Lebreton F."/>
            <person name="Prichula J."/>
            <person name="Schaufler K."/>
            <person name="Gaca A."/>
            <person name="Sgardioli B."/>
            <person name="Wagenaar J."/>
            <person name="Strong T."/>
        </authorList>
    </citation>
    <scope>NUCLEOTIDE SEQUENCE [LARGE SCALE GENOMIC DNA]</scope>
    <source>
        <strain evidence="6 7">MJM16</strain>
    </source>
</reference>
<keyword evidence="7" id="KW-1185">Reference proteome</keyword>
<name>A0ABS3HDK5_9ENTE</name>
<evidence type="ECO:0000256" key="4">
    <source>
        <dbReference type="ARBA" id="ARBA00023163"/>
    </source>
</evidence>
<dbReference type="SUPFAM" id="SSF100950">
    <property type="entry name" value="NagB/RpiA/CoA transferase-like"/>
    <property type="match status" value="1"/>
</dbReference>
<feature type="domain" description="Sugar-binding" evidence="5">
    <location>
        <begin position="66"/>
        <end position="314"/>
    </location>
</feature>
<dbReference type="Pfam" id="PF04198">
    <property type="entry name" value="Sugar-bind"/>
    <property type="match status" value="1"/>
</dbReference>
<dbReference type="Proteomes" id="UP000664495">
    <property type="component" value="Unassembled WGS sequence"/>
</dbReference>
<dbReference type="Gene3D" id="1.10.10.60">
    <property type="entry name" value="Homeodomain-like"/>
    <property type="match status" value="1"/>
</dbReference>
<evidence type="ECO:0000256" key="3">
    <source>
        <dbReference type="ARBA" id="ARBA00023125"/>
    </source>
</evidence>